<dbReference type="Gene3D" id="2.30.30.190">
    <property type="entry name" value="CAP Gly-rich-like domain"/>
    <property type="match status" value="2"/>
</dbReference>
<evidence type="ECO:0000256" key="4">
    <source>
        <dbReference type="ARBA" id="ARBA00022737"/>
    </source>
</evidence>
<dbReference type="PANTHER" id="PTHR18916">
    <property type="entry name" value="DYNACTIN 1-RELATED MICROTUBULE-BINDING"/>
    <property type="match status" value="1"/>
</dbReference>
<evidence type="ECO:0000256" key="8">
    <source>
        <dbReference type="SAM" id="MobiDB-lite"/>
    </source>
</evidence>
<dbReference type="Gene3D" id="1.10.287.1490">
    <property type="match status" value="1"/>
</dbReference>
<keyword evidence="5 7" id="KW-0175">Coiled coil</keyword>
<accession>A0ABM1I4E9</accession>
<feature type="compositionally biased region" description="Polar residues" evidence="8">
    <location>
        <begin position="143"/>
        <end position="156"/>
    </location>
</feature>
<feature type="region of interest" description="Disordered" evidence="8">
    <location>
        <begin position="1"/>
        <end position="38"/>
    </location>
</feature>
<evidence type="ECO:0000256" key="2">
    <source>
        <dbReference type="ARBA" id="ARBA00022490"/>
    </source>
</evidence>
<feature type="domain" description="CAP-Gly" evidence="9">
    <location>
        <begin position="93"/>
        <end position="135"/>
    </location>
</feature>
<feature type="coiled-coil region" evidence="7">
    <location>
        <begin position="573"/>
        <end position="1481"/>
    </location>
</feature>
<evidence type="ECO:0000313" key="11">
    <source>
        <dbReference type="RefSeq" id="XP_015175086.1"/>
    </source>
</evidence>
<feature type="region of interest" description="Disordered" evidence="8">
    <location>
        <begin position="143"/>
        <end position="164"/>
    </location>
</feature>
<evidence type="ECO:0000256" key="5">
    <source>
        <dbReference type="ARBA" id="ARBA00023054"/>
    </source>
</evidence>
<name>A0ABM1I4E9_POLDO</name>
<gene>
    <name evidence="11" type="primary">LOC107065689</name>
</gene>
<dbReference type="GeneID" id="107065689"/>
<feature type="coiled-coil region" evidence="7">
    <location>
        <begin position="442"/>
        <end position="544"/>
    </location>
</feature>
<dbReference type="RefSeq" id="XP_015175086.1">
    <property type="nucleotide sequence ID" value="XM_015319600.1"/>
</dbReference>
<feature type="domain" description="CAP-Gly" evidence="9">
    <location>
        <begin position="214"/>
        <end position="256"/>
    </location>
</feature>
<evidence type="ECO:0000256" key="3">
    <source>
        <dbReference type="ARBA" id="ARBA00022701"/>
    </source>
</evidence>
<dbReference type="InterPro" id="IPR000938">
    <property type="entry name" value="CAP-Gly_domain"/>
</dbReference>
<dbReference type="SMART" id="SM01052">
    <property type="entry name" value="CAP_GLY"/>
    <property type="match status" value="2"/>
</dbReference>
<feature type="coiled-coil region" evidence="7">
    <location>
        <begin position="326"/>
        <end position="413"/>
    </location>
</feature>
<sequence>MTEAKPSGIRPPSKIGRPCCAMPPRPAIPPSSPKASGNSMDHLWETHGRKLSEAGLRRGSDTSVVLTEDTDSFIIGDRVWVGGTKPGSIAYIGETQFAPGDWAGVVLDEPIGKNDGSVAGCRYFQCEPKRGIFSRLTRLTRQPLPESSSSPILRTPTTPPDSTRGCLMKSVSPSLNASTTSLSSTVSQRDLKIGERVIVSSSQGSKTGVLRYMGITEFASGEWCGIELDEPLGKNDGSVNDKRYFECRPKYGLFAPMHKVSKSPLNKRTSCVVHRQSGVANNTTWKRTNSRESLVSVSSVNSSIAGSRIATGATRRPGMRTSTPIQSSLQEILKEKQQEIEFLRRERDLERDRVTKAANQADQAEQSVILIKQEYDKYREEMQKAVLNAEIALNKILEEKNALTIQLEEERRKCEDLLFRFEEESVNKDDIQKERSDQSVINTVNENRIKELEKLLSEERERVIQLERDSTKLFEAEEELARLRSNQTSNQDKTEFEDLRNRNENLKETKDALEKQIKEKTVLIEEYLESMKNLEFKLKEKEEEGNLKKQIETDLQKNLTETKETLQEKLLYIENMRQEFETNQDALKKELTEMKKRIDDVNEKHATEKQSLITEYEKIVEDKNKQIEMKSQQLTSESQKHLESQSNVLENLKAENIKHINELSESFGKQLNVKDSKLKEISSQLNEKISEAQKLSNELSNQQDLYNKKEKELNDILHKFEELNVQLKAAESKNIMLADQLRIQEQATEDTNKIIKEKEKLEEDLSMLRATATDSSAHLEKLNEELKLKDKELVELRASMTTQIEELKKEFQGEIDAKSKYIEEINLDASQKTMILNKKEKEISELKSLVESKDEEIKHLVEKNSELQYALTLSEQTKTNLESELRVFESSIENLNQQLARAEEKFVNVSSQKDKMEVDIGFLISNSANSSEQLKKYNDELREKERDIDKLQDKVYQVEKDLTNTQGKLENTEKELNKNVSLLQESRLETENVKSQLIKEKELCLELSEKIKKHESKENDLLNEIETAKNTELSLKEKCNLISNLNDKLKKIEEDKVILRKEYETAEESFKKESLDLQKQLEDAKTQLIASKEEIQALQKAKVKLEANQSASRWSIEELTDKLNSETEARNKLDSIIAEKDSKIKSLDDALSDLRREKEMIILNREMTNQETVNTLNSMENTIADLNEKLVVATGNIETKSNELAIAQTEAEQRKTQISELTVETDSLKNSLIQINDKLHSLEDKLKEKDNELHKTEEDKTRLENNFKQLEIELKNVQSDIVTKNNLLAELNDKIKDVQDTKEDYIIKLQNKLESDIKAKESALEISEKQKNELVQVKESLEQLLATKNADLNANEIAMKNLKEQLQVLQDKQEHTVAKEDSKNEEVKAMTNEIEEMRKENTNLLITKGTLEKLIMEQGSQIDILTNTIKSKEKEAEKNTQNLIEKLNIVTTEAAQLKEVHSRLEKENKQIASKLSEVTNQLKLSRENIKNNFDAAGGDVNQQMDKDIEVIRLKEENELVKGQIDFLNSVIVDMQKKNETLLCKIEVLEMGVPANEADDYNRTTLDKRNKAPRMFCDICDQFDLHETEDCPRQAQDFTEPEKIIKSPKKSLERPYCESCETFGHDTRDCDDTETY</sequence>
<evidence type="ECO:0000256" key="6">
    <source>
        <dbReference type="ARBA" id="ARBA00023212"/>
    </source>
</evidence>
<evidence type="ECO:0000256" key="7">
    <source>
        <dbReference type="SAM" id="Coils"/>
    </source>
</evidence>
<dbReference type="SUPFAM" id="SSF74924">
    <property type="entry name" value="Cap-Gly domain"/>
    <property type="match status" value="2"/>
</dbReference>
<dbReference type="Proteomes" id="UP000694924">
    <property type="component" value="Unplaced"/>
</dbReference>
<dbReference type="InterPro" id="IPR032108">
    <property type="entry name" value="CLIP1_ZNF"/>
</dbReference>
<feature type="compositionally biased region" description="Pro residues" evidence="8">
    <location>
        <begin position="21"/>
        <end position="32"/>
    </location>
</feature>
<keyword evidence="10" id="KW-1185">Reference proteome</keyword>
<dbReference type="PANTHER" id="PTHR18916:SF82">
    <property type="entry name" value="CAP-GLY DOMAIN-CONTAINING PROTEIN"/>
    <property type="match status" value="1"/>
</dbReference>
<keyword evidence="3" id="KW-0493">Microtubule</keyword>
<proteinExistence type="predicted"/>
<evidence type="ECO:0000313" key="10">
    <source>
        <dbReference type="Proteomes" id="UP000694924"/>
    </source>
</evidence>
<keyword evidence="6" id="KW-0206">Cytoskeleton</keyword>
<keyword evidence="2" id="KW-0963">Cytoplasm</keyword>
<comment type="subcellular location">
    <subcellularLocation>
        <location evidence="1">Cytoplasm</location>
        <location evidence="1">Cytoskeleton</location>
    </subcellularLocation>
</comment>
<evidence type="ECO:0000259" key="9">
    <source>
        <dbReference type="PROSITE" id="PS50245"/>
    </source>
</evidence>
<organism evidence="10 11">
    <name type="scientific">Polistes dominula</name>
    <name type="common">European paper wasp</name>
    <name type="synonym">Vespa dominula</name>
    <dbReference type="NCBI Taxonomy" id="743375"/>
    <lineage>
        <taxon>Eukaryota</taxon>
        <taxon>Metazoa</taxon>
        <taxon>Ecdysozoa</taxon>
        <taxon>Arthropoda</taxon>
        <taxon>Hexapoda</taxon>
        <taxon>Insecta</taxon>
        <taxon>Pterygota</taxon>
        <taxon>Neoptera</taxon>
        <taxon>Endopterygota</taxon>
        <taxon>Hymenoptera</taxon>
        <taxon>Apocrita</taxon>
        <taxon>Aculeata</taxon>
        <taxon>Vespoidea</taxon>
        <taxon>Vespidae</taxon>
        <taxon>Polistinae</taxon>
        <taxon>Polistini</taxon>
        <taxon>Polistes</taxon>
    </lineage>
</organism>
<evidence type="ECO:0000256" key="1">
    <source>
        <dbReference type="ARBA" id="ARBA00004245"/>
    </source>
</evidence>
<reference evidence="11" key="1">
    <citation type="submission" date="2025-08" db="UniProtKB">
        <authorList>
            <consortium name="RefSeq"/>
        </authorList>
    </citation>
    <scope>IDENTIFICATION</scope>
    <source>
        <tissue evidence="11">Whole body</tissue>
    </source>
</reference>
<dbReference type="PROSITE" id="PS00845">
    <property type="entry name" value="CAP_GLY_1"/>
    <property type="match status" value="2"/>
</dbReference>
<keyword evidence="4" id="KW-0677">Repeat</keyword>
<protein>
    <submittedName>
        <fullName evidence="11">Restin homolog isoform X1</fullName>
    </submittedName>
</protein>
<dbReference type="InterPro" id="IPR036859">
    <property type="entry name" value="CAP-Gly_dom_sf"/>
</dbReference>
<dbReference type="Pfam" id="PF01302">
    <property type="entry name" value="CAP_GLY"/>
    <property type="match status" value="2"/>
</dbReference>
<dbReference type="PROSITE" id="PS50245">
    <property type="entry name" value="CAP_GLY_2"/>
    <property type="match status" value="2"/>
</dbReference>
<dbReference type="Pfam" id="PF16641">
    <property type="entry name" value="CLIP1_ZNF"/>
    <property type="match status" value="2"/>
</dbReference>